<organism evidence="1 2">
    <name type="scientific">Mesobacillus subterraneus</name>
    <dbReference type="NCBI Taxonomy" id="285983"/>
    <lineage>
        <taxon>Bacteria</taxon>
        <taxon>Bacillati</taxon>
        <taxon>Bacillota</taxon>
        <taxon>Bacilli</taxon>
        <taxon>Bacillales</taxon>
        <taxon>Bacillaceae</taxon>
        <taxon>Mesobacillus</taxon>
    </lineage>
</organism>
<reference evidence="2" key="1">
    <citation type="submission" date="2018-12" db="EMBL/GenBank/DDBJ databases">
        <title>Bacillus chawlae sp. nov., Bacillus glennii sp. nov., and Bacillus saganii sp. nov. Isolated from the Vehicle Assembly Building at Kennedy Space Center where the Viking Spacecraft were Assembled.</title>
        <authorList>
            <person name="Seuylemezian A."/>
            <person name="Vaishampayan P."/>
        </authorList>
    </citation>
    <scope>NUCLEOTIDE SEQUENCE [LARGE SCALE GENOMIC DNA]</scope>
    <source>
        <strain evidence="2">DSM 13966</strain>
    </source>
</reference>
<dbReference type="RefSeq" id="WP_125480707.1">
    <property type="nucleotide sequence ID" value="NZ_RSFW01000015.1"/>
</dbReference>
<dbReference type="Proteomes" id="UP000279911">
    <property type="component" value="Unassembled WGS sequence"/>
</dbReference>
<proteinExistence type="predicted"/>
<dbReference type="OrthoDB" id="2964978at2"/>
<accession>A0A3R9E8U5</accession>
<protein>
    <recommendedName>
        <fullName evidence="3">Group-specific protein</fullName>
    </recommendedName>
</protein>
<comment type="caution">
    <text evidence="1">The sequence shown here is derived from an EMBL/GenBank/DDBJ whole genome shotgun (WGS) entry which is preliminary data.</text>
</comment>
<evidence type="ECO:0000313" key="1">
    <source>
        <dbReference type="EMBL" id="RSD26576.1"/>
    </source>
</evidence>
<sequence>MFDPTAFENIKVVIEGDIYDRDLSGEILVIDRDDWINTAKLSRKYEISFTVKGFVPEKLSAGLVLEAGLENLSAELLGTESANQLAGCKVEIFFSLYHSNDLEVFQDIQDTLQGVWGQDRAIIQNVRHSPLQNSRHIHNKAVISFDRLVYEEQIEDLTNMVDYMNESLKKLKKIIA</sequence>
<evidence type="ECO:0008006" key="3">
    <source>
        <dbReference type="Google" id="ProtNLM"/>
    </source>
</evidence>
<name>A0A3R9E8U5_9BACI</name>
<evidence type="ECO:0000313" key="2">
    <source>
        <dbReference type="Proteomes" id="UP000279911"/>
    </source>
</evidence>
<gene>
    <name evidence="1" type="ORF">EJA10_14380</name>
</gene>
<dbReference type="EMBL" id="RSFW01000015">
    <property type="protein sequence ID" value="RSD26576.1"/>
    <property type="molecule type" value="Genomic_DNA"/>
</dbReference>
<dbReference type="AlphaFoldDB" id="A0A3R9E8U5"/>